<dbReference type="EMBL" id="FQUQ01000001">
    <property type="protein sequence ID" value="SHE76119.1"/>
    <property type="molecule type" value="Genomic_DNA"/>
</dbReference>
<dbReference type="InterPro" id="IPR001387">
    <property type="entry name" value="Cro/C1-type_HTH"/>
</dbReference>
<dbReference type="GO" id="GO:0003677">
    <property type="term" value="F:DNA binding"/>
    <property type="evidence" value="ECO:0007669"/>
    <property type="project" value="UniProtKB-KW"/>
</dbReference>
<accession>A0A1M4W4H3</accession>
<proteinExistence type="predicted"/>
<dbReference type="InterPro" id="IPR010982">
    <property type="entry name" value="Lambda_DNA-bd_dom_sf"/>
</dbReference>
<reference evidence="4" key="1">
    <citation type="submission" date="2016-11" db="EMBL/GenBank/DDBJ databases">
        <authorList>
            <person name="Varghese N."/>
            <person name="Submissions S."/>
        </authorList>
    </citation>
    <scope>NUCLEOTIDE SEQUENCE [LARGE SCALE GENOMIC DNA]</scope>
    <source>
        <strain evidence="4">DSM 16990</strain>
    </source>
</reference>
<dbReference type="PROSITE" id="PS50943">
    <property type="entry name" value="HTH_CROC1"/>
    <property type="match status" value="1"/>
</dbReference>
<dbReference type="RefSeq" id="WP_084528564.1">
    <property type="nucleotide sequence ID" value="NZ_FQUQ01000001.1"/>
</dbReference>
<dbReference type="Proteomes" id="UP000184287">
    <property type="component" value="Unassembled WGS sequence"/>
</dbReference>
<dbReference type="PANTHER" id="PTHR46558:SF11">
    <property type="entry name" value="HTH-TYPE TRANSCRIPTIONAL REGULATOR XRE"/>
    <property type="match status" value="1"/>
</dbReference>
<gene>
    <name evidence="3" type="ORF">SAMN04488522_1011130</name>
</gene>
<feature type="domain" description="HTH cro/C1-type" evidence="2">
    <location>
        <begin position="16"/>
        <end position="70"/>
    </location>
</feature>
<dbReference type="PANTHER" id="PTHR46558">
    <property type="entry name" value="TRACRIPTIONAL REGULATORY PROTEIN-RELATED-RELATED"/>
    <property type="match status" value="1"/>
</dbReference>
<dbReference type="AlphaFoldDB" id="A0A1M4W4H3"/>
<dbReference type="SMART" id="SM00530">
    <property type="entry name" value="HTH_XRE"/>
    <property type="match status" value="1"/>
</dbReference>
<name>A0A1M4W4H3_9SPHI</name>
<dbReference type="OrthoDB" id="6386941at2"/>
<keyword evidence="1" id="KW-0238">DNA-binding</keyword>
<protein>
    <submittedName>
        <fullName evidence="3">Putative transcriptional regulator</fullName>
    </submittedName>
</protein>
<sequence>MSIYLMMRSFMMKNRIRIFRREKNLTQAEFAKLLDITSYRFRSLESGRALPSQGLAMKIAEMLGVSIDQVFFIEENPG</sequence>
<organism evidence="3 4">
    <name type="scientific">Pedobacter caeni</name>
    <dbReference type="NCBI Taxonomy" id="288992"/>
    <lineage>
        <taxon>Bacteria</taxon>
        <taxon>Pseudomonadati</taxon>
        <taxon>Bacteroidota</taxon>
        <taxon>Sphingobacteriia</taxon>
        <taxon>Sphingobacteriales</taxon>
        <taxon>Sphingobacteriaceae</taxon>
        <taxon>Pedobacter</taxon>
    </lineage>
</organism>
<dbReference type="SUPFAM" id="SSF47413">
    <property type="entry name" value="lambda repressor-like DNA-binding domains"/>
    <property type="match status" value="1"/>
</dbReference>
<dbReference type="Gene3D" id="1.10.260.40">
    <property type="entry name" value="lambda repressor-like DNA-binding domains"/>
    <property type="match status" value="1"/>
</dbReference>
<dbReference type="STRING" id="288992.SAMN04488522_1011130"/>
<evidence type="ECO:0000259" key="2">
    <source>
        <dbReference type="PROSITE" id="PS50943"/>
    </source>
</evidence>
<evidence type="ECO:0000313" key="3">
    <source>
        <dbReference type="EMBL" id="SHE76119.1"/>
    </source>
</evidence>
<keyword evidence="4" id="KW-1185">Reference proteome</keyword>
<dbReference type="CDD" id="cd00093">
    <property type="entry name" value="HTH_XRE"/>
    <property type="match status" value="1"/>
</dbReference>
<evidence type="ECO:0000313" key="4">
    <source>
        <dbReference type="Proteomes" id="UP000184287"/>
    </source>
</evidence>
<dbReference type="Pfam" id="PF01381">
    <property type="entry name" value="HTH_3"/>
    <property type="match status" value="1"/>
</dbReference>
<evidence type="ECO:0000256" key="1">
    <source>
        <dbReference type="ARBA" id="ARBA00023125"/>
    </source>
</evidence>